<organism evidence="4 5">
    <name type="scientific">Mycoemilia scoparia</name>
    <dbReference type="NCBI Taxonomy" id="417184"/>
    <lineage>
        <taxon>Eukaryota</taxon>
        <taxon>Fungi</taxon>
        <taxon>Fungi incertae sedis</taxon>
        <taxon>Zoopagomycota</taxon>
        <taxon>Kickxellomycotina</taxon>
        <taxon>Kickxellomycetes</taxon>
        <taxon>Kickxellales</taxon>
        <taxon>Kickxellaceae</taxon>
        <taxon>Mycoemilia</taxon>
    </lineage>
</organism>
<keyword evidence="4" id="KW-0396">Initiation factor</keyword>
<dbReference type="Proteomes" id="UP001150538">
    <property type="component" value="Unassembled WGS sequence"/>
</dbReference>
<proteinExistence type="inferred from homology"/>
<dbReference type="OrthoDB" id="10248435at2759"/>
<evidence type="ECO:0000313" key="4">
    <source>
        <dbReference type="EMBL" id="KAJ1911622.1"/>
    </source>
</evidence>
<dbReference type="InterPro" id="IPR036877">
    <property type="entry name" value="SUI1_dom_sf"/>
</dbReference>
<reference evidence="4" key="1">
    <citation type="submission" date="2022-07" db="EMBL/GenBank/DDBJ databases">
        <title>Phylogenomic reconstructions and comparative analyses of Kickxellomycotina fungi.</title>
        <authorList>
            <person name="Reynolds N.K."/>
            <person name="Stajich J.E."/>
            <person name="Barry K."/>
            <person name="Grigoriev I.V."/>
            <person name="Crous P."/>
            <person name="Smith M.E."/>
        </authorList>
    </citation>
    <scope>NUCLEOTIDE SEQUENCE</scope>
    <source>
        <strain evidence="4">NBRC 100468</strain>
    </source>
</reference>
<keyword evidence="2" id="KW-0648">Protein biosynthesis</keyword>
<dbReference type="GO" id="GO:0003743">
    <property type="term" value="F:translation initiation factor activity"/>
    <property type="evidence" value="ECO:0007669"/>
    <property type="project" value="UniProtKB-KW"/>
</dbReference>
<dbReference type="CDD" id="cd11566">
    <property type="entry name" value="eIF1_SUI1"/>
    <property type="match status" value="1"/>
</dbReference>
<dbReference type="NCBIfam" id="TIGR01160">
    <property type="entry name" value="SUI1_MOF2"/>
    <property type="match status" value="1"/>
</dbReference>
<protein>
    <submittedName>
        <fullName evidence="4">Eukaryotic translation initiation factor 1b</fullName>
    </submittedName>
</protein>
<dbReference type="Pfam" id="PF01253">
    <property type="entry name" value="SUI1"/>
    <property type="match status" value="1"/>
</dbReference>
<comment type="similarity">
    <text evidence="1">Belongs to the SUI1 family.</text>
</comment>
<dbReference type="EMBL" id="JANBPU010000428">
    <property type="protein sequence ID" value="KAJ1911622.1"/>
    <property type="molecule type" value="Genomic_DNA"/>
</dbReference>
<dbReference type="InterPro" id="IPR001950">
    <property type="entry name" value="SUI1"/>
</dbReference>
<gene>
    <name evidence="4" type="primary">EIF1B</name>
    <name evidence="4" type="ORF">H4219_005881</name>
</gene>
<dbReference type="SUPFAM" id="SSF55159">
    <property type="entry name" value="eIF1-like"/>
    <property type="match status" value="1"/>
</dbReference>
<name>A0A9W8DNC1_9FUNG</name>
<evidence type="ECO:0000313" key="5">
    <source>
        <dbReference type="Proteomes" id="UP001150538"/>
    </source>
</evidence>
<evidence type="ECO:0000256" key="2">
    <source>
        <dbReference type="ARBA" id="ARBA00022917"/>
    </source>
</evidence>
<dbReference type="PANTHER" id="PTHR10388">
    <property type="entry name" value="EUKARYOTIC TRANSLATION INITIATION FACTOR SUI1"/>
    <property type="match status" value="1"/>
</dbReference>
<evidence type="ECO:0000259" key="3">
    <source>
        <dbReference type="PROSITE" id="PS50296"/>
    </source>
</evidence>
<dbReference type="AlphaFoldDB" id="A0A9W8DNC1"/>
<dbReference type="PROSITE" id="PS50296">
    <property type="entry name" value="SUI1"/>
    <property type="match status" value="1"/>
</dbReference>
<evidence type="ECO:0000256" key="1">
    <source>
        <dbReference type="ARBA" id="ARBA00005422"/>
    </source>
</evidence>
<dbReference type="Gene3D" id="3.30.780.10">
    <property type="entry name" value="SUI1-like domain"/>
    <property type="match status" value="1"/>
</dbReference>
<keyword evidence="5" id="KW-1185">Reference proteome</keyword>
<comment type="caution">
    <text evidence="4">The sequence shown here is derived from an EMBL/GenBank/DDBJ whole genome shotgun (WGS) entry which is preliminary data.</text>
</comment>
<dbReference type="InterPro" id="IPR005874">
    <property type="entry name" value="SUI1_euk"/>
</dbReference>
<feature type="domain" description="SUI1" evidence="3">
    <location>
        <begin position="66"/>
        <end position="136"/>
    </location>
</feature>
<accession>A0A9W8DNC1</accession>
<sequence length="148" mass="16601">MSDSLATAATNTSSTNDNPILVQKDLANELNNDALNSTILNFDKGDPFAQSFDNEFEEPSVLKNKIHIRIQQRNGRKTLTTLQGLSSDYDFKRLLKAFKKVFACNGTIIKDETYGEVIQLQGDQRQNIKSFLVEEGLSKKSDIEVHGF</sequence>